<name>A0A9P5MSF8_9AGAM</name>
<protein>
    <submittedName>
        <fullName evidence="2">Uncharacterized protein</fullName>
    </submittedName>
</protein>
<organism evidence="2 3">
    <name type="scientific">Russula ochroleuca</name>
    <dbReference type="NCBI Taxonomy" id="152965"/>
    <lineage>
        <taxon>Eukaryota</taxon>
        <taxon>Fungi</taxon>
        <taxon>Dikarya</taxon>
        <taxon>Basidiomycota</taxon>
        <taxon>Agaricomycotina</taxon>
        <taxon>Agaricomycetes</taxon>
        <taxon>Russulales</taxon>
        <taxon>Russulaceae</taxon>
        <taxon>Russula</taxon>
    </lineage>
</organism>
<proteinExistence type="predicted"/>
<keyword evidence="3" id="KW-1185">Reference proteome</keyword>
<evidence type="ECO:0000313" key="3">
    <source>
        <dbReference type="Proteomes" id="UP000759537"/>
    </source>
</evidence>
<reference evidence="2" key="1">
    <citation type="submission" date="2019-10" db="EMBL/GenBank/DDBJ databases">
        <authorList>
            <consortium name="DOE Joint Genome Institute"/>
            <person name="Kuo A."/>
            <person name="Miyauchi S."/>
            <person name="Kiss E."/>
            <person name="Drula E."/>
            <person name="Kohler A."/>
            <person name="Sanchez-Garcia M."/>
            <person name="Andreopoulos B."/>
            <person name="Barry K.W."/>
            <person name="Bonito G."/>
            <person name="Buee M."/>
            <person name="Carver A."/>
            <person name="Chen C."/>
            <person name="Cichocki N."/>
            <person name="Clum A."/>
            <person name="Culley D."/>
            <person name="Crous P.W."/>
            <person name="Fauchery L."/>
            <person name="Girlanda M."/>
            <person name="Hayes R."/>
            <person name="Keri Z."/>
            <person name="LaButti K."/>
            <person name="Lipzen A."/>
            <person name="Lombard V."/>
            <person name="Magnuson J."/>
            <person name="Maillard F."/>
            <person name="Morin E."/>
            <person name="Murat C."/>
            <person name="Nolan M."/>
            <person name="Ohm R."/>
            <person name="Pangilinan J."/>
            <person name="Pereira M."/>
            <person name="Perotto S."/>
            <person name="Peter M."/>
            <person name="Riley R."/>
            <person name="Sitrit Y."/>
            <person name="Stielow B."/>
            <person name="Szollosi G."/>
            <person name="Zifcakova L."/>
            <person name="Stursova M."/>
            <person name="Spatafora J.W."/>
            <person name="Tedersoo L."/>
            <person name="Vaario L.-M."/>
            <person name="Yamada A."/>
            <person name="Yan M."/>
            <person name="Wang P."/>
            <person name="Xu J."/>
            <person name="Bruns T."/>
            <person name="Baldrian P."/>
            <person name="Vilgalys R."/>
            <person name="Henrissat B."/>
            <person name="Grigoriev I.V."/>
            <person name="Hibbett D."/>
            <person name="Nagy L.G."/>
            <person name="Martin F.M."/>
        </authorList>
    </citation>
    <scope>NUCLEOTIDE SEQUENCE</scope>
    <source>
        <strain evidence="2">Prilba</strain>
    </source>
</reference>
<dbReference type="Proteomes" id="UP000759537">
    <property type="component" value="Unassembled WGS sequence"/>
</dbReference>
<accession>A0A9P5MSF8</accession>
<reference evidence="2" key="2">
    <citation type="journal article" date="2020" name="Nat. Commun.">
        <title>Large-scale genome sequencing of mycorrhizal fungi provides insights into the early evolution of symbiotic traits.</title>
        <authorList>
            <person name="Miyauchi S."/>
            <person name="Kiss E."/>
            <person name="Kuo A."/>
            <person name="Drula E."/>
            <person name="Kohler A."/>
            <person name="Sanchez-Garcia M."/>
            <person name="Morin E."/>
            <person name="Andreopoulos B."/>
            <person name="Barry K.W."/>
            <person name="Bonito G."/>
            <person name="Buee M."/>
            <person name="Carver A."/>
            <person name="Chen C."/>
            <person name="Cichocki N."/>
            <person name="Clum A."/>
            <person name="Culley D."/>
            <person name="Crous P.W."/>
            <person name="Fauchery L."/>
            <person name="Girlanda M."/>
            <person name="Hayes R.D."/>
            <person name="Keri Z."/>
            <person name="LaButti K."/>
            <person name="Lipzen A."/>
            <person name="Lombard V."/>
            <person name="Magnuson J."/>
            <person name="Maillard F."/>
            <person name="Murat C."/>
            <person name="Nolan M."/>
            <person name="Ohm R.A."/>
            <person name="Pangilinan J."/>
            <person name="Pereira M.F."/>
            <person name="Perotto S."/>
            <person name="Peter M."/>
            <person name="Pfister S."/>
            <person name="Riley R."/>
            <person name="Sitrit Y."/>
            <person name="Stielow J.B."/>
            <person name="Szollosi G."/>
            <person name="Zifcakova L."/>
            <person name="Stursova M."/>
            <person name="Spatafora J.W."/>
            <person name="Tedersoo L."/>
            <person name="Vaario L.M."/>
            <person name="Yamada A."/>
            <person name="Yan M."/>
            <person name="Wang P."/>
            <person name="Xu J."/>
            <person name="Bruns T."/>
            <person name="Baldrian P."/>
            <person name="Vilgalys R."/>
            <person name="Dunand C."/>
            <person name="Henrissat B."/>
            <person name="Grigoriev I.V."/>
            <person name="Hibbett D."/>
            <person name="Nagy L.G."/>
            <person name="Martin F.M."/>
        </authorList>
    </citation>
    <scope>NUCLEOTIDE SEQUENCE</scope>
    <source>
        <strain evidence="2">Prilba</strain>
    </source>
</reference>
<dbReference type="OrthoDB" id="3257264at2759"/>
<dbReference type="EMBL" id="WHVB01000014">
    <property type="protein sequence ID" value="KAF8476711.1"/>
    <property type="molecule type" value="Genomic_DNA"/>
</dbReference>
<feature type="region of interest" description="Disordered" evidence="1">
    <location>
        <begin position="48"/>
        <end position="77"/>
    </location>
</feature>
<evidence type="ECO:0000256" key="1">
    <source>
        <dbReference type="SAM" id="MobiDB-lite"/>
    </source>
</evidence>
<comment type="caution">
    <text evidence="2">The sequence shown here is derived from an EMBL/GenBank/DDBJ whole genome shotgun (WGS) entry which is preliminary data.</text>
</comment>
<evidence type="ECO:0000313" key="2">
    <source>
        <dbReference type="EMBL" id="KAF8476711.1"/>
    </source>
</evidence>
<gene>
    <name evidence="2" type="ORF">DFH94DRAFT_103683</name>
</gene>
<dbReference type="AlphaFoldDB" id="A0A9P5MSF8"/>
<sequence length="198" mass="22353">MCKKHQDQLLPVHPPFPSFAWVMTAQANPPTPAYAYGYVQNVHTRRTRIPARRVAPPGRHRPCPHSSRPLPSPARAKVEARDGRFMETVDYRYHDDPPLRPYVPWLEGYTLRGRGAQQLRQRQQQLQKEFLPLDLTVAARAPAQTPPAVATTVSKCGFVGSSDDVRPKKRMTVDVVKFKRLDVALSALRRACGLSIRA</sequence>